<keyword evidence="8 10" id="KW-1133">Transmembrane helix</keyword>
<evidence type="ECO:0000256" key="4">
    <source>
        <dbReference type="ARBA" id="ARBA00022475"/>
    </source>
</evidence>
<dbReference type="Gene3D" id="2.60.40.10">
    <property type="entry name" value="Immunoglobulins"/>
    <property type="match status" value="1"/>
</dbReference>
<dbReference type="GO" id="GO:0005886">
    <property type="term" value="C:plasma membrane"/>
    <property type="evidence" value="ECO:0007669"/>
    <property type="project" value="UniProtKB-SubCell"/>
</dbReference>
<keyword evidence="3 10" id="KW-0813">Transport</keyword>
<organism evidence="13 14">
    <name type="scientific">Actinomadura hallensis</name>
    <dbReference type="NCBI Taxonomy" id="337895"/>
    <lineage>
        <taxon>Bacteria</taxon>
        <taxon>Bacillati</taxon>
        <taxon>Actinomycetota</taxon>
        <taxon>Actinomycetes</taxon>
        <taxon>Streptosporangiales</taxon>
        <taxon>Thermomonosporaceae</taxon>
        <taxon>Actinomadura</taxon>
    </lineage>
</organism>
<dbReference type="SUPFAM" id="SSF161098">
    <property type="entry name" value="MetI-like"/>
    <property type="match status" value="1"/>
</dbReference>
<evidence type="ECO:0000256" key="6">
    <source>
        <dbReference type="ARBA" id="ARBA00022692"/>
    </source>
</evidence>
<feature type="transmembrane region" description="Helical" evidence="10">
    <location>
        <begin position="433"/>
        <end position="453"/>
    </location>
</feature>
<dbReference type="PANTHER" id="PTHR43227">
    <property type="entry name" value="BLL4140 PROTEIN"/>
    <property type="match status" value="1"/>
</dbReference>
<dbReference type="CDD" id="cd06261">
    <property type="entry name" value="TM_PBP2"/>
    <property type="match status" value="1"/>
</dbReference>
<keyword evidence="9 10" id="KW-0472">Membrane</keyword>
<sequence length="461" mass="48599">MKAPQDGVPPAAAAGGAAAVSTEPAPPRGSRARERLTPPSWLALLFLLPALALLGFLVVYPIVYSVIRSLFDASGEQFVGVDNYTGVFQGRENLIAVRNTAIWVVVAPAVVTIVGLLFAVLTERVRWATAFKLVVFMPMAISFLASGVIFRLVYQQDPDKGIANAAMVAIHDTFARDVGYPGAGPRGGGDQPIREEGGAVVTSDAVQAGQSVLVPLVKVKPEYVPDDAGTAAQPPPARPGQLTGTVWFDFTRGGGGQPNVPDAGETGLPGVKVEAVRDGEVVATATTGADGTFTMARLPDGSYTIRLPADNFTAPYRGAEWLGDTLITPAIIVSYLWVWAGFAMVLIAAGLAAIPRDALEAARVDGATEWQVFRRVTIPLLAPVLMVVLVTLTINVLKVFDLVYIIGGGDPNASVLALEMWTKAFGGGNDQGAGSAIAVLLFVLVVPAMLFNIRRMRQERT</sequence>
<comment type="caution">
    <text evidence="13">The sequence shown here is derived from an EMBL/GenBank/DDBJ whole genome shotgun (WGS) entry which is preliminary data.</text>
</comment>
<accession>A0A543IFH1</accession>
<feature type="transmembrane region" description="Helical" evidence="10">
    <location>
        <begin position="336"/>
        <end position="355"/>
    </location>
</feature>
<keyword evidence="4" id="KW-1003">Cell membrane</keyword>
<proteinExistence type="inferred from homology"/>
<dbReference type="InterPro" id="IPR013783">
    <property type="entry name" value="Ig-like_fold"/>
</dbReference>
<dbReference type="PROSITE" id="PS50928">
    <property type="entry name" value="ABC_TM1"/>
    <property type="match status" value="1"/>
</dbReference>
<protein>
    <submittedName>
        <fullName evidence="13">Alpha-glucoside transport system permease protein</fullName>
    </submittedName>
</protein>
<gene>
    <name evidence="13" type="ORF">FHX41_3025</name>
</gene>
<feature type="transmembrane region" description="Helical" evidence="10">
    <location>
        <begin position="41"/>
        <end position="63"/>
    </location>
</feature>
<dbReference type="InterPro" id="IPR000515">
    <property type="entry name" value="MetI-like"/>
</dbReference>
<keyword evidence="7" id="KW-0732">Signal</keyword>
<feature type="transmembrane region" description="Helical" evidence="10">
    <location>
        <begin position="133"/>
        <end position="154"/>
    </location>
</feature>
<dbReference type="InterPro" id="IPR050809">
    <property type="entry name" value="UgpAE/MalFG_permease"/>
</dbReference>
<dbReference type="GO" id="GO:0055085">
    <property type="term" value="P:transmembrane transport"/>
    <property type="evidence" value="ECO:0007669"/>
    <property type="project" value="InterPro"/>
</dbReference>
<evidence type="ECO:0000256" key="1">
    <source>
        <dbReference type="ARBA" id="ARBA00004613"/>
    </source>
</evidence>
<dbReference type="SUPFAM" id="SSF49478">
    <property type="entry name" value="Cna protein B-type domain"/>
    <property type="match status" value="1"/>
</dbReference>
<dbReference type="InterPro" id="IPR033764">
    <property type="entry name" value="Sdr_B"/>
</dbReference>
<evidence type="ECO:0000256" key="2">
    <source>
        <dbReference type="ARBA" id="ARBA00004651"/>
    </source>
</evidence>
<dbReference type="GO" id="GO:0005975">
    <property type="term" value="P:carbohydrate metabolic process"/>
    <property type="evidence" value="ECO:0007669"/>
    <property type="project" value="UniProtKB-ARBA"/>
</dbReference>
<evidence type="ECO:0000256" key="11">
    <source>
        <dbReference type="SAM" id="MobiDB-lite"/>
    </source>
</evidence>
<evidence type="ECO:0000256" key="5">
    <source>
        <dbReference type="ARBA" id="ARBA00022525"/>
    </source>
</evidence>
<evidence type="ECO:0000259" key="12">
    <source>
        <dbReference type="PROSITE" id="PS50928"/>
    </source>
</evidence>
<reference evidence="13 14" key="1">
    <citation type="submission" date="2019-06" db="EMBL/GenBank/DDBJ databases">
        <title>Sequencing the genomes of 1000 actinobacteria strains.</title>
        <authorList>
            <person name="Klenk H.-P."/>
        </authorList>
    </citation>
    <scope>NUCLEOTIDE SEQUENCE [LARGE SCALE GENOMIC DNA]</scope>
    <source>
        <strain evidence="13 14">DSM 45043</strain>
    </source>
</reference>
<dbReference type="RefSeq" id="WP_141969407.1">
    <property type="nucleotide sequence ID" value="NZ_VFPO01000001.1"/>
</dbReference>
<comment type="subcellular location">
    <subcellularLocation>
        <location evidence="2 10">Cell membrane</location>
        <topology evidence="2 10">Multi-pass membrane protein</topology>
    </subcellularLocation>
    <subcellularLocation>
        <location evidence="1">Secreted</location>
    </subcellularLocation>
</comment>
<dbReference type="PANTHER" id="PTHR43227:SF8">
    <property type="entry name" value="DIACETYLCHITOBIOSE UPTAKE SYSTEM PERMEASE PROTEIN DASB"/>
    <property type="match status" value="1"/>
</dbReference>
<feature type="compositionally biased region" description="Low complexity" evidence="11">
    <location>
        <begin position="8"/>
        <end position="20"/>
    </location>
</feature>
<dbReference type="InterPro" id="IPR035906">
    <property type="entry name" value="MetI-like_sf"/>
</dbReference>
<evidence type="ECO:0000256" key="8">
    <source>
        <dbReference type="ARBA" id="ARBA00022989"/>
    </source>
</evidence>
<evidence type="ECO:0000256" key="9">
    <source>
        <dbReference type="ARBA" id="ARBA00023136"/>
    </source>
</evidence>
<dbReference type="OrthoDB" id="3515028at2"/>
<evidence type="ECO:0000313" key="13">
    <source>
        <dbReference type="EMBL" id="TQM69331.1"/>
    </source>
</evidence>
<feature type="transmembrane region" description="Helical" evidence="10">
    <location>
        <begin position="101"/>
        <end position="121"/>
    </location>
</feature>
<comment type="similarity">
    <text evidence="10">Belongs to the binding-protein-dependent transport system permease family.</text>
</comment>
<dbReference type="Pfam" id="PF17210">
    <property type="entry name" value="SdrD_B"/>
    <property type="match status" value="1"/>
</dbReference>
<evidence type="ECO:0000256" key="10">
    <source>
        <dbReference type="RuleBase" id="RU363032"/>
    </source>
</evidence>
<evidence type="ECO:0000313" key="14">
    <source>
        <dbReference type="Proteomes" id="UP000316706"/>
    </source>
</evidence>
<keyword evidence="6 10" id="KW-0812">Transmembrane</keyword>
<evidence type="ECO:0000256" key="3">
    <source>
        <dbReference type="ARBA" id="ARBA00022448"/>
    </source>
</evidence>
<feature type="transmembrane region" description="Helical" evidence="10">
    <location>
        <begin position="376"/>
        <end position="397"/>
    </location>
</feature>
<name>A0A543IFH1_9ACTN</name>
<feature type="region of interest" description="Disordered" evidence="11">
    <location>
        <begin position="1"/>
        <end position="33"/>
    </location>
</feature>
<dbReference type="Gene3D" id="1.10.3720.10">
    <property type="entry name" value="MetI-like"/>
    <property type="match status" value="2"/>
</dbReference>
<dbReference type="Pfam" id="PF00528">
    <property type="entry name" value="BPD_transp_1"/>
    <property type="match status" value="1"/>
</dbReference>
<evidence type="ECO:0000256" key="7">
    <source>
        <dbReference type="ARBA" id="ARBA00022729"/>
    </source>
</evidence>
<dbReference type="AlphaFoldDB" id="A0A543IFH1"/>
<keyword evidence="5" id="KW-0964">Secreted</keyword>
<feature type="domain" description="ABC transmembrane type-1" evidence="12">
    <location>
        <begin position="97"/>
        <end position="452"/>
    </location>
</feature>
<dbReference type="Proteomes" id="UP000316706">
    <property type="component" value="Unassembled WGS sequence"/>
</dbReference>
<keyword evidence="14" id="KW-1185">Reference proteome</keyword>
<dbReference type="EMBL" id="VFPO01000001">
    <property type="protein sequence ID" value="TQM69331.1"/>
    <property type="molecule type" value="Genomic_DNA"/>
</dbReference>
<dbReference type="GO" id="GO:0005576">
    <property type="term" value="C:extracellular region"/>
    <property type="evidence" value="ECO:0007669"/>
    <property type="project" value="UniProtKB-SubCell"/>
</dbReference>